<evidence type="ECO:0000313" key="3">
    <source>
        <dbReference type="Proteomes" id="UP000636479"/>
    </source>
</evidence>
<evidence type="ECO:0000313" key="2">
    <source>
        <dbReference type="EMBL" id="KAF7291137.1"/>
    </source>
</evidence>
<dbReference type="Pfam" id="PF00248">
    <property type="entry name" value="Aldo_ket_red"/>
    <property type="match status" value="1"/>
</dbReference>
<proteinExistence type="predicted"/>
<feature type="domain" description="NADP-dependent oxidoreductase" evidence="1">
    <location>
        <begin position="18"/>
        <end position="317"/>
    </location>
</feature>
<dbReference type="Proteomes" id="UP000636479">
    <property type="component" value="Unassembled WGS sequence"/>
</dbReference>
<organism evidence="2 3">
    <name type="scientific">Mycena indigotica</name>
    <dbReference type="NCBI Taxonomy" id="2126181"/>
    <lineage>
        <taxon>Eukaryota</taxon>
        <taxon>Fungi</taxon>
        <taxon>Dikarya</taxon>
        <taxon>Basidiomycota</taxon>
        <taxon>Agaricomycotina</taxon>
        <taxon>Agaricomycetes</taxon>
        <taxon>Agaricomycetidae</taxon>
        <taxon>Agaricales</taxon>
        <taxon>Marasmiineae</taxon>
        <taxon>Mycenaceae</taxon>
        <taxon>Mycena</taxon>
    </lineage>
</organism>
<dbReference type="PANTHER" id="PTHR43147:SF2">
    <property type="entry name" value="NADP-DEPENDENT OXIDOREDUCTASE DOMAIN-CONTAINING PROTEIN"/>
    <property type="match status" value="1"/>
</dbReference>
<accession>A0A8H6VRA5</accession>
<reference evidence="2" key="1">
    <citation type="submission" date="2020-05" db="EMBL/GenBank/DDBJ databases">
        <title>Mycena genomes resolve the evolution of fungal bioluminescence.</title>
        <authorList>
            <person name="Tsai I.J."/>
        </authorList>
    </citation>
    <scope>NUCLEOTIDE SEQUENCE</scope>
    <source>
        <strain evidence="2">171206Taipei</strain>
    </source>
</reference>
<gene>
    <name evidence="2" type="ORF">MIND_01256900</name>
</gene>
<comment type="caution">
    <text evidence="2">The sequence shown here is derived from an EMBL/GenBank/DDBJ whole genome shotgun (WGS) entry which is preliminary data.</text>
</comment>
<dbReference type="EMBL" id="JACAZF010000013">
    <property type="protein sequence ID" value="KAF7291137.1"/>
    <property type="molecule type" value="Genomic_DNA"/>
</dbReference>
<dbReference type="Gene3D" id="3.20.20.100">
    <property type="entry name" value="NADP-dependent oxidoreductase domain"/>
    <property type="match status" value="1"/>
</dbReference>
<dbReference type="SUPFAM" id="SSF51430">
    <property type="entry name" value="NAD(P)-linked oxidoreductase"/>
    <property type="match status" value="1"/>
</dbReference>
<evidence type="ECO:0000259" key="1">
    <source>
        <dbReference type="Pfam" id="PF00248"/>
    </source>
</evidence>
<dbReference type="InterPro" id="IPR023210">
    <property type="entry name" value="NADP_OxRdtase_dom"/>
</dbReference>
<dbReference type="InterPro" id="IPR036812">
    <property type="entry name" value="NAD(P)_OxRdtase_dom_sf"/>
</dbReference>
<name>A0A8H6VRA5_9AGAR</name>
<protein>
    <submittedName>
        <fullName evidence="2">Aldo-ket-red domain-containing protein</fullName>
    </submittedName>
</protein>
<sequence>MQSAHETFQLGHFTVPRLWVGLWQLSSNAWGTASVPKIRQAMSRHVDAGYTAFADHYGSAELIFGQFRSSLEKPELVVGATKWCVFKPLTGPITRAAVEAAIRERIERMHATRVDLLQFHWQDYSNHDYITALEIMAQLRDEGLIANVGLCNFDALRTEEICVRFPGLVVSNQVPFSLIDVRVLSALDSVCTKHGVKLLTYGTLCGGFLAEKWIGLPEPDPYAGSLNPSQRKYLDIITKAWGSWSLFQELLFVLRTISLRHEGTSVTNIATRWVLDHAVVGAVIVGVRLGCTEYPEDNLKVYGWTLSDEDRADIDRVLSQSAGRQLFQTIGDCGAEYR</sequence>
<dbReference type="OrthoDB" id="686384at2759"/>
<dbReference type="GeneID" id="59351569"/>
<dbReference type="PANTHER" id="PTHR43147">
    <property type="entry name" value="PROTEIN TAS"/>
    <property type="match status" value="1"/>
</dbReference>
<dbReference type="RefSeq" id="XP_037214259.1">
    <property type="nucleotide sequence ID" value="XM_037369053.1"/>
</dbReference>
<dbReference type="AlphaFoldDB" id="A0A8H6VRA5"/>
<keyword evidence="3" id="KW-1185">Reference proteome</keyword>